<gene>
    <name evidence="1" type="ORF">GCM10022215_40240</name>
</gene>
<protein>
    <recommendedName>
        <fullName evidence="3">SIR2-like domain-containing protein</fullName>
    </recommendedName>
</protein>
<comment type="caution">
    <text evidence="1">The sequence shown here is derived from an EMBL/GenBank/DDBJ whole genome shotgun (WGS) entry which is preliminary data.</text>
</comment>
<evidence type="ECO:0008006" key="3">
    <source>
        <dbReference type="Google" id="ProtNLM"/>
    </source>
</evidence>
<reference evidence="2" key="1">
    <citation type="journal article" date="2019" name="Int. J. Syst. Evol. Microbiol.">
        <title>The Global Catalogue of Microorganisms (GCM) 10K type strain sequencing project: providing services to taxonomists for standard genome sequencing and annotation.</title>
        <authorList>
            <consortium name="The Broad Institute Genomics Platform"/>
            <consortium name="The Broad Institute Genome Sequencing Center for Infectious Disease"/>
            <person name="Wu L."/>
            <person name="Ma J."/>
        </authorList>
    </citation>
    <scope>NUCLEOTIDE SEQUENCE [LARGE SCALE GENOMIC DNA]</scope>
    <source>
        <strain evidence="2">JCM 16703</strain>
    </source>
</reference>
<sequence length="238" mass="26772">MAAKMAVDSVPEFQQLIEERRLLDAASLLKWLAKKASMEQDFFAGVREAVEGKVPNLYQGSAWHEAILRLDPDVIYTTNFDQILERASKDGFDTHLFESKHVGRELRRKSAIIVKIHGSVSHIEDIVLTRQDFARVRVAGSHALEVLRALLTTRCALLLGYSLGDPDIQLLFENVLDGRAEAPAHYMYTEDSLPEYEREILRDNYGIVPITYAAGRYDLGLAGLEELADQVEAFKAPI</sequence>
<dbReference type="Proteomes" id="UP001501495">
    <property type="component" value="Unassembled WGS sequence"/>
</dbReference>
<name>A0ABP7Y064_9ACTN</name>
<evidence type="ECO:0000313" key="1">
    <source>
        <dbReference type="EMBL" id="GAA4128591.1"/>
    </source>
</evidence>
<proteinExistence type="predicted"/>
<dbReference type="Pfam" id="PF13289">
    <property type="entry name" value="SIR2_2"/>
    <property type="match status" value="1"/>
</dbReference>
<dbReference type="EMBL" id="BAAAZH010000032">
    <property type="protein sequence ID" value="GAA4128591.1"/>
    <property type="molecule type" value="Genomic_DNA"/>
</dbReference>
<keyword evidence="2" id="KW-1185">Reference proteome</keyword>
<organism evidence="1 2">
    <name type="scientific">Nocardioides fonticola</name>
    <dbReference type="NCBI Taxonomy" id="450363"/>
    <lineage>
        <taxon>Bacteria</taxon>
        <taxon>Bacillati</taxon>
        <taxon>Actinomycetota</taxon>
        <taxon>Actinomycetes</taxon>
        <taxon>Propionibacteriales</taxon>
        <taxon>Nocardioidaceae</taxon>
        <taxon>Nocardioides</taxon>
    </lineage>
</organism>
<evidence type="ECO:0000313" key="2">
    <source>
        <dbReference type="Proteomes" id="UP001501495"/>
    </source>
</evidence>
<accession>A0ABP7Y064</accession>